<evidence type="ECO:0000313" key="2">
    <source>
        <dbReference type="Proteomes" id="UP000296049"/>
    </source>
</evidence>
<keyword evidence="2" id="KW-1185">Reference proteome</keyword>
<dbReference type="EMBL" id="KB742734">
    <property type="protein sequence ID" value="EOB04947.1"/>
    <property type="molecule type" value="Genomic_DNA"/>
</dbReference>
<gene>
    <name evidence="1" type="ORF">Anapl_06835</name>
</gene>
<evidence type="ECO:0000313" key="1">
    <source>
        <dbReference type="EMBL" id="EOB04947.1"/>
    </source>
</evidence>
<dbReference type="AlphaFoldDB" id="R0K5D9"/>
<reference evidence="2" key="1">
    <citation type="journal article" date="2013" name="Nat. Genet.">
        <title>The duck genome and transcriptome provide insight into an avian influenza virus reservoir species.</title>
        <authorList>
            <person name="Huang Y."/>
            <person name="Li Y."/>
            <person name="Burt D.W."/>
            <person name="Chen H."/>
            <person name="Zhang Y."/>
            <person name="Qian W."/>
            <person name="Kim H."/>
            <person name="Gan S."/>
            <person name="Zhao Y."/>
            <person name="Li J."/>
            <person name="Yi K."/>
            <person name="Feng H."/>
            <person name="Zhu P."/>
            <person name="Li B."/>
            <person name="Liu Q."/>
            <person name="Fairley S."/>
            <person name="Magor K.E."/>
            <person name="Du Z."/>
            <person name="Hu X."/>
            <person name="Goodman L."/>
            <person name="Tafer H."/>
            <person name="Vignal A."/>
            <person name="Lee T."/>
            <person name="Kim K.W."/>
            <person name="Sheng Z."/>
            <person name="An Y."/>
            <person name="Searle S."/>
            <person name="Herrero J."/>
            <person name="Groenen M.A."/>
            <person name="Crooijmans R.P."/>
            <person name="Faraut T."/>
            <person name="Cai Q."/>
            <person name="Webster R.G."/>
            <person name="Aldridge J.R."/>
            <person name="Warren W.C."/>
            <person name="Bartschat S."/>
            <person name="Kehr S."/>
            <person name="Marz M."/>
            <person name="Stadler P.F."/>
            <person name="Smith J."/>
            <person name="Kraus R.H."/>
            <person name="Zhao Y."/>
            <person name="Ren L."/>
            <person name="Fei J."/>
            <person name="Morisson M."/>
            <person name="Kaiser P."/>
            <person name="Griffin D.K."/>
            <person name="Rao M."/>
            <person name="Pitel F."/>
            <person name="Wang J."/>
            <person name="Li N."/>
        </authorList>
    </citation>
    <scope>NUCLEOTIDE SEQUENCE [LARGE SCALE GENOMIC DNA]</scope>
</reference>
<dbReference type="Proteomes" id="UP000296049">
    <property type="component" value="Unassembled WGS sequence"/>
</dbReference>
<accession>R0K5D9</accession>
<proteinExistence type="predicted"/>
<feature type="non-terminal residue" evidence="1">
    <location>
        <position position="39"/>
    </location>
</feature>
<sequence length="39" mass="4285">QISQARPSTATTHSKRTAAFLQRAFSLQLLVLQTALEIS</sequence>
<protein>
    <submittedName>
        <fullName evidence="1">Uncharacterized protein</fullName>
    </submittedName>
</protein>
<feature type="non-terminal residue" evidence="1">
    <location>
        <position position="1"/>
    </location>
</feature>
<organism evidence="1 2">
    <name type="scientific">Anas platyrhynchos</name>
    <name type="common">Mallard</name>
    <name type="synonym">Anas boschas</name>
    <dbReference type="NCBI Taxonomy" id="8839"/>
    <lineage>
        <taxon>Eukaryota</taxon>
        <taxon>Metazoa</taxon>
        <taxon>Chordata</taxon>
        <taxon>Craniata</taxon>
        <taxon>Vertebrata</taxon>
        <taxon>Euteleostomi</taxon>
        <taxon>Archelosauria</taxon>
        <taxon>Archosauria</taxon>
        <taxon>Dinosauria</taxon>
        <taxon>Saurischia</taxon>
        <taxon>Theropoda</taxon>
        <taxon>Coelurosauria</taxon>
        <taxon>Aves</taxon>
        <taxon>Neognathae</taxon>
        <taxon>Galloanserae</taxon>
        <taxon>Anseriformes</taxon>
        <taxon>Anatidae</taxon>
        <taxon>Anatinae</taxon>
        <taxon>Anas</taxon>
    </lineage>
</organism>
<name>R0K5D9_ANAPL</name>